<evidence type="ECO:0000313" key="1">
    <source>
        <dbReference type="EMBL" id="CAD7358540.1"/>
    </source>
</evidence>
<keyword evidence="5" id="KW-1185">Reference proteome</keyword>
<proteinExistence type="predicted"/>
<accession>A0A7Z7VW27</accession>
<reference evidence="1 4" key="3">
    <citation type="submission" date="2020-11" db="EMBL/GenBank/DDBJ databases">
        <authorList>
            <consortium name="Pathogen Informatics"/>
        </authorList>
    </citation>
    <scope>NUCLEOTIDE SEQUENCE [LARGE SCALE GENOMIC DNA]</scope>
    <source>
        <strain evidence="1 4">NCTC12218</strain>
    </source>
</reference>
<dbReference type="GeneID" id="93788890"/>
<evidence type="ECO:0000313" key="3">
    <source>
        <dbReference type="EMBL" id="SUM86000.1"/>
    </source>
</evidence>
<dbReference type="EMBL" id="POVK01000002">
    <property type="protein sequence ID" value="NHA33123.1"/>
    <property type="molecule type" value="Genomic_DNA"/>
</dbReference>
<dbReference type="EMBL" id="LR962863">
    <property type="protein sequence ID" value="CAD7358540.1"/>
    <property type="molecule type" value="Genomic_DNA"/>
</dbReference>
<evidence type="ECO:0000313" key="4">
    <source>
        <dbReference type="Proteomes" id="UP000264146"/>
    </source>
</evidence>
<sequence length="133" mass="15476">MKQHEVVEVKNAVEDALVEVQKVKKLIKDVRIWSGFDMLGNSSIHSYFKRRKIKKMNTHLSQLQTQLQNTVPMLKNMDEDLVLAISNSEKDQLYDVWWDNIFTDAKVHGEIKKVKKSVEQLEIALNRILASLN</sequence>
<protein>
    <submittedName>
        <fullName evidence="3">Uncharacterized protein</fullName>
    </submittedName>
</protein>
<gene>
    <name evidence="2" type="ORF">C1O36_01035</name>
    <name evidence="3" type="ORF">NCTC12218_00121</name>
</gene>
<dbReference type="EMBL" id="UHEF01000001">
    <property type="protein sequence ID" value="SUM86000.1"/>
    <property type="molecule type" value="Genomic_DNA"/>
</dbReference>
<dbReference type="Proteomes" id="UP000264146">
    <property type="component" value="Chromosome"/>
</dbReference>
<dbReference type="RefSeq" id="WP_016425839.1">
    <property type="nucleotide sequence ID" value="NZ_CABKRV010000002.1"/>
</dbReference>
<evidence type="ECO:0000313" key="5">
    <source>
        <dbReference type="Proteomes" id="UP000572988"/>
    </source>
</evidence>
<dbReference type="Proteomes" id="UP000572988">
    <property type="component" value="Unassembled WGS sequence"/>
</dbReference>
<reference evidence="3" key="2">
    <citation type="submission" date="2018-06" db="EMBL/GenBank/DDBJ databases">
        <authorList>
            <consortium name="Pathogen Informatics"/>
            <person name="Doyle S."/>
        </authorList>
    </citation>
    <scope>NUCLEOTIDE SEQUENCE [LARGE SCALE GENOMIC DNA]</scope>
    <source>
        <strain evidence="3">NCTC12218</strain>
    </source>
</reference>
<name>A0A7Z7VW27_STASC</name>
<dbReference type="AlphaFoldDB" id="A0A7Z7VW27"/>
<evidence type="ECO:0000313" key="2">
    <source>
        <dbReference type="EMBL" id="NHA33123.1"/>
    </source>
</evidence>
<organism evidence="3">
    <name type="scientific">Staphylococcus schleiferi</name>
    <dbReference type="NCBI Taxonomy" id="1295"/>
    <lineage>
        <taxon>Bacteria</taxon>
        <taxon>Bacillati</taxon>
        <taxon>Bacillota</taxon>
        <taxon>Bacilli</taxon>
        <taxon>Bacillales</taxon>
        <taxon>Staphylococcaceae</taxon>
        <taxon>Staphylococcus</taxon>
    </lineage>
</organism>
<reference evidence="2 5" key="1">
    <citation type="submission" date="2018-01" db="EMBL/GenBank/DDBJ databases">
        <title>Complete genome sequence of Staphylococcus Scheliferi isolated from human.</title>
        <authorList>
            <person name="Abouelkhair M.A."/>
            <person name="Bemis D.A."/>
            <person name="Kania S.A."/>
        </authorList>
    </citation>
    <scope>NUCLEOTIDE SEQUENCE [LARGE SCALE GENOMIC DNA]</scope>
    <source>
        <strain evidence="2 5">ATCC 43808</strain>
    </source>
</reference>